<comment type="caution">
    <text evidence="5">The sequence shown here is derived from an EMBL/GenBank/DDBJ whole genome shotgun (WGS) entry which is preliminary data.</text>
</comment>
<evidence type="ECO:0000313" key="5">
    <source>
        <dbReference type="EMBL" id="KZS48940.1"/>
    </source>
</evidence>
<dbReference type="InterPro" id="IPR027417">
    <property type="entry name" value="P-loop_NTPase"/>
</dbReference>
<dbReference type="GO" id="GO:0016887">
    <property type="term" value="F:ATP hydrolysis activity"/>
    <property type="evidence" value="ECO:0007669"/>
    <property type="project" value="InterPro"/>
</dbReference>
<keyword evidence="6" id="KW-1185">Reference proteome</keyword>
<dbReference type="SUPFAM" id="SSF52540">
    <property type="entry name" value="P-loop containing nucleoside triphosphate hydrolases"/>
    <property type="match status" value="1"/>
</dbReference>
<dbReference type="Proteomes" id="UP000076796">
    <property type="component" value="Unassembled WGS sequence"/>
</dbReference>
<sequence length="255" mass="28324">MLVEVNHLSKSYPQSGGFFRKETTEILKDIHFEIREGECLGLIGESGSGKSTLSRLILGLEKPTQGEVRIEGMVVSQWMKKNKGKISVVFQDYTSSVNGKFIVRDIIAEPLVALGDIADLDDRVNDLLAKVGLPHAVMHKYAHELSGGQLQRVCIARAISTKPKFVVLDEALSSLDVSVQAQILELLRTLQHEMNMTYLFVAHDLQAVANLCDRVLFLYRGTIVEELERNHLSDATNEYAKALLASVMPFRANGT</sequence>
<dbReference type="EMBL" id="LWMH01000001">
    <property type="protein sequence ID" value="KZS48940.1"/>
    <property type="molecule type" value="Genomic_DNA"/>
</dbReference>
<keyword evidence="1" id="KW-0813">Transport</keyword>
<dbReference type="RefSeq" id="WP_006210269.1">
    <property type="nucleotide sequence ID" value="NZ_CP147845.1"/>
</dbReference>
<dbReference type="InterPro" id="IPR017871">
    <property type="entry name" value="ABC_transporter-like_CS"/>
</dbReference>
<keyword evidence="3 5" id="KW-0067">ATP-binding</keyword>
<dbReference type="InterPro" id="IPR003593">
    <property type="entry name" value="AAA+_ATPase"/>
</dbReference>
<evidence type="ECO:0000256" key="3">
    <source>
        <dbReference type="ARBA" id="ARBA00022840"/>
    </source>
</evidence>
<protein>
    <submittedName>
        <fullName evidence="5">Peptide ABC transporter ATP-binding protein</fullName>
    </submittedName>
</protein>
<gene>
    <name evidence="5" type="ORF">AWU65_24900</name>
</gene>
<dbReference type="CDD" id="cd03257">
    <property type="entry name" value="ABC_NikE_OppD_transporters"/>
    <property type="match status" value="1"/>
</dbReference>
<evidence type="ECO:0000313" key="6">
    <source>
        <dbReference type="Proteomes" id="UP000076796"/>
    </source>
</evidence>
<accession>A0A163MCU1</accession>
<keyword evidence="2" id="KW-0547">Nucleotide-binding</keyword>
<evidence type="ECO:0000259" key="4">
    <source>
        <dbReference type="PROSITE" id="PS50893"/>
    </source>
</evidence>
<dbReference type="InterPro" id="IPR003439">
    <property type="entry name" value="ABC_transporter-like_ATP-bd"/>
</dbReference>
<dbReference type="OrthoDB" id="9802264at2"/>
<dbReference type="GeneID" id="97555461"/>
<dbReference type="PROSITE" id="PS00211">
    <property type="entry name" value="ABC_TRANSPORTER_1"/>
    <property type="match status" value="1"/>
</dbReference>
<dbReference type="PROSITE" id="PS50893">
    <property type="entry name" value="ABC_TRANSPORTER_2"/>
    <property type="match status" value="1"/>
</dbReference>
<dbReference type="GO" id="GO:0005524">
    <property type="term" value="F:ATP binding"/>
    <property type="evidence" value="ECO:0007669"/>
    <property type="project" value="UniProtKB-KW"/>
</dbReference>
<reference evidence="5" key="1">
    <citation type="journal article" date="2016" name="Genome Announc.">
        <title>Draft genomes of two strains of Paenibacillus glucanolyticus with capability to degrade lignocellulose.</title>
        <authorList>
            <person name="Mathews S.L."/>
            <person name="Pawlak J."/>
            <person name="Grunden A.M."/>
        </authorList>
    </citation>
    <scope>NUCLEOTIDE SEQUENCE [LARGE SCALE GENOMIC DNA]</scope>
    <source>
        <strain evidence="5">SLM1</strain>
    </source>
</reference>
<dbReference type="InterPro" id="IPR050319">
    <property type="entry name" value="ABC_transp_ATP-bind"/>
</dbReference>
<evidence type="ECO:0000256" key="2">
    <source>
        <dbReference type="ARBA" id="ARBA00022741"/>
    </source>
</evidence>
<dbReference type="Gene3D" id="3.40.50.300">
    <property type="entry name" value="P-loop containing nucleotide triphosphate hydrolases"/>
    <property type="match status" value="1"/>
</dbReference>
<dbReference type="GO" id="GO:0055085">
    <property type="term" value="P:transmembrane transport"/>
    <property type="evidence" value="ECO:0007669"/>
    <property type="project" value="UniProtKB-ARBA"/>
</dbReference>
<feature type="domain" description="ABC transporter" evidence="4">
    <location>
        <begin position="3"/>
        <end position="245"/>
    </location>
</feature>
<dbReference type="AlphaFoldDB" id="A0A163MCU1"/>
<dbReference type="SMART" id="SM00382">
    <property type="entry name" value="AAA"/>
    <property type="match status" value="1"/>
</dbReference>
<name>A0A163MCU1_9BACL</name>
<dbReference type="Pfam" id="PF00005">
    <property type="entry name" value="ABC_tran"/>
    <property type="match status" value="1"/>
</dbReference>
<proteinExistence type="predicted"/>
<organism evidence="5 6">
    <name type="scientific">Paenibacillus glucanolyticus</name>
    <dbReference type="NCBI Taxonomy" id="59843"/>
    <lineage>
        <taxon>Bacteria</taxon>
        <taxon>Bacillati</taxon>
        <taxon>Bacillota</taxon>
        <taxon>Bacilli</taxon>
        <taxon>Bacillales</taxon>
        <taxon>Paenibacillaceae</taxon>
        <taxon>Paenibacillus</taxon>
    </lineage>
</organism>
<evidence type="ECO:0000256" key="1">
    <source>
        <dbReference type="ARBA" id="ARBA00022448"/>
    </source>
</evidence>
<dbReference type="PANTHER" id="PTHR43776">
    <property type="entry name" value="TRANSPORT ATP-BINDING PROTEIN"/>
    <property type="match status" value="1"/>
</dbReference>